<name>A0A0D9ZXV5_9ORYZ</name>
<organism evidence="2">
    <name type="scientific">Oryza glumipatula</name>
    <dbReference type="NCBI Taxonomy" id="40148"/>
    <lineage>
        <taxon>Eukaryota</taxon>
        <taxon>Viridiplantae</taxon>
        <taxon>Streptophyta</taxon>
        <taxon>Embryophyta</taxon>
        <taxon>Tracheophyta</taxon>
        <taxon>Spermatophyta</taxon>
        <taxon>Magnoliopsida</taxon>
        <taxon>Liliopsida</taxon>
        <taxon>Poales</taxon>
        <taxon>Poaceae</taxon>
        <taxon>BOP clade</taxon>
        <taxon>Oryzoideae</taxon>
        <taxon>Oryzeae</taxon>
        <taxon>Oryzinae</taxon>
        <taxon>Oryza</taxon>
    </lineage>
</organism>
<protein>
    <submittedName>
        <fullName evidence="2">Uncharacterized protein</fullName>
    </submittedName>
</protein>
<dbReference type="EnsemblPlants" id="OGLUM05G13630.1">
    <property type="protein sequence ID" value="OGLUM05G13630.1"/>
    <property type="gene ID" value="OGLUM05G13630"/>
</dbReference>
<evidence type="ECO:0000313" key="2">
    <source>
        <dbReference type="EnsemblPlants" id="OGLUM05G13630.1"/>
    </source>
</evidence>
<keyword evidence="3" id="KW-1185">Reference proteome</keyword>
<dbReference type="Gramene" id="OGLUM05G13630.1">
    <property type="protein sequence ID" value="OGLUM05G13630.1"/>
    <property type="gene ID" value="OGLUM05G13630"/>
</dbReference>
<feature type="compositionally biased region" description="Acidic residues" evidence="1">
    <location>
        <begin position="39"/>
        <end position="48"/>
    </location>
</feature>
<feature type="region of interest" description="Disordered" evidence="1">
    <location>
        <begin position="39"/>
        <end position="100"/>
    </location>
</feature>
<evidence type="ECO:0000256" key="1">
    <source>
        <dbReference type="SAM" id="MobiDB-lite"/>
    </source>
</evidence>
<accession>A0A0D9ZXV5</accession>
<dbReference type="Proteomes" id="UP000026961">
    <property type="component" value="Chromosome 5"/>
</dbReference>
<reference evidence="2" key="2">
    <citation type="submission" date="2018-05" db="EMBL/GenBank/DDBJ databases">
        <title>OgluRS3 (Oryza glumaepatula Reference Sequence Version 3).</title>
        <authorList>
            <person name="Zhang J."/>
            <person name="Kudrna D."/>
            <person name="Lee S."/>
            <person name="Talag J."/>
            <person name="Welchert J."/>
            <person name="Wing R.A."/>
        </authorList>
    </citation>
    <scope>NUCLEOTIDE SEQUENCE [LARGE SCALE GENOMIC DNA]</scope>
</reference>
<reference evidence="2" key="1">
    <citation type="submission" date="2015-04" db="UniProtKB">
        <authorList>
            <consortium name="EnsemblPlants"/>
        </authorList>
    </citation>
    <scope>IDENTIFICATION</scope>
</reference>
<dbReference type="AlphaFoldDB" id="A0A0D9ZXV5"/>
<evidence type="ECO:0000313" key="3">
    <source>
        <dbReference type="Proteomes" id="UP000026961"/>
    </source>
</evidence>
<dbReference type="HOGENOM" id="CLU_1838264_0_0_1"/>
<sequence>MLVRSAARESFLKIQPSPLLRLSARQGLLSPVSLWKTEEEVELTDGDDDGWHQPDAVDSIPFVTASPQGPHPGPSRPHPRHRRWLLLPPSPSSRPGRRSWTGGGVLRCSGGRGLQIHQNYIVCCHTPCRRRWPDHPAAMT</sequence>
<proteinExistence type="predicted"/>